<keyword evidence="1" id="KW-0378">Hydrolase</keyword>
<evidence type="ECO:0000313" key="5">
    <source>
        <dbReference type="Proteomes" id="UP000540412"/>
    </source>
</evidence>
<reference evidence="4 5" key="1">
    <citation type="submission" date="2020-08" db="EMBL/GenBank/DDBJ databases">
        <title>Sequencing the genomes of 1000 actinobacteria strains.</title>
        <authorList>
            <person name="Klenk H.-P."/>
        </authorList>
    </citation>
    <scope>NUCLEOTIDE SEQUENCE [LARGE SCALE GENOMIC DNA]</scope>
    <source>
        <strain evidence="4 5">DSM 43582</strain>
    </source>
</reference>
<dbReference type="Proteomes" id="UP000540412">
    <property type="component" value="Unassembled WGS sequence"/>
</dbReference>
<keyword evidence="2" id="KW-0597">Phosphoprotein</keyword>
<dbReference type="PANTHER" id="PTHR43156">
    <property type="entry name" value="STAGE II SPORULATION PROTEIN E-RELATED"/>
    <property type="match status" value="1"/>
</dbReference>
<evidence type="ECO:0000256" key="1">
    <source>
        <dbReference type="ARBA" id="ARBA00022801"/>
    </source>
</evidence>
<dbReference type="InterPro" id="IPR052016">
    <property type="entry name" value="Bact_Sigma-Reg"/>
</dbReference>
<dbReference type="Gene3D" id="3.40.50.2300">
    <property type="match status" value="1"/>
</dbReference>
<accession>A0A7W9PFL7</accession>
<protein>
    <submittedName>
        <fullName evidence="4">Serine phosphatase RsbU (Regulator of sigma subunit)</fullName>
    </submittedName>
</protein>
<dbReference type="SMART" id="SM00331">
    <property type="entry name" value="PP2C_SIG"/>
    <property type="match status" value="1"/>
</dbReference>
<dbReference type="Gene3D" id="3.60.40.10">
    <property type="entry name" value="PPM-type phosphatase domain"/>
    <property type="match status" value="1"/>
</dbReference>
<feature type="domain" description="Response regulatory" evidence="3">
    <location>
        <begin position="18"/>
        <end position="134"/>
    </location>
</feature>
<dbReference type="GO" id="GO:0016791">
    <property type="term" value="F:phosphatase activity"/>
    <property type="evidence" value="ECO:0007669"/>
    <property type="project" value="TreeGrafter"/>
</dbReference>
<dbReference type="RefSeq" id="WP_040746822.1">
    <property type="nucleotide sequence ID" value="NZ_JACHIT010000001.1"/>
</dbReference>
<comment type="caution">
    <text evidence="4">The sequence shown here is derived from an EMBL/GenBank/DDBJ whole genome shotgun (WGS) entry which is preliminary data.</text>
</comment>
<evidence type="ECO:0000313" key="4">
    <source>
        <dbReference type="EMBL" id="MBB5915185.1"/>
    </source>
</evidence>
<name>A0A7W9PFL7_9NOCA</name>
<dbReference type="PANTHER" id="PTHR43156:SF2">
    <property type="entry name" value="STAGE II SPORULATION PROTEIN E"/>
    <property type="match status" value="1"/>
</dbReference>
<dbReference type="InterPro" id="IPR001932">
    <property type="entry name" value="PPM-type_phosphatase-like_dom"/>
</dbReference>
<dbReference type="InterPro" id="IPR001789">
    <property type="entry name" value="Sig_transdc_resp-reg_receiver"/>
</dbReference>
<dbReference type="PROSITE" id="PS50110">
    <property type="entry name" value="RESPONSE_REGULATORY"/>
    <property type="match status" value="1"/>
</dbReference>
<dbReference type="EMBL" id="JACHIT010000001">
    <property type="protein sequence ID" value="MBB5915185.1"/>
    <property type="molecule type" value="Genomic_DNA"/>
</dbReference>
<dbReference type="AlphaFoldDB" id="A0A7W9PFL7"/>
<dbReference type="Pfam" id="PF00072">
    <property type="entry name" value="Response_reg"/>
    <property type="match status" value="1"/>
</dbReference>
<feature type="modified residue" description="4-aspartylphosphate" evidence="2">
    <location>
        <position position="69"/>
    </location>
</feature>
<dbReference type="InterPro" id="IPR011006">
    <property type="entry name" value="CheY-like_superfamily"/>
</dbReference>
<dbReference type="SMART" id="SM00448">
    <property type="entry name" value="REC"/>
    <property type="match status" value="1"/>
</dbReference>
<evidence type="ECO:0000259" key="3">
    <source>
        <dbReference type="PROSITE" id="PS50110"/>
    </source>
</evidence>
<dbReference type="GO" id="GO:0000160">
    <property type="term" value="P:phosphorelay signal transduction system"/>
    <property type="evidence" value="ECO:0007669"/>
    <property type="project" value="InterPro"/>
</dbReference>
<gene>
    <name evidence="4" type="ORF">BJY24_004052</name>
</gene>
<proteinExistence type="predicted"/>
<sequence length="405" mass="42789">MFSPDRGVAAGSVLGEPRVLLVEDDPGDALLVEELATETVPPLRLTWVRSMGEAAEQLALTLPDCVLLDLNLPDSVGLQALAAVRESAETVPVVVLTGMADEQAGLAAVAEGAQDYLVKGRTEAELLGRAVRYAIQRKQAERATAALRVGEMRARENARLERGLLPTPLLAGRDDIEVVARYRSGRANGLLGGDFYDVVRTGDGAVHALVGDVCGHGPDEAALGVALRIAWRALVLAGISGPRLLRLLEDMLIAERTSDDIFATMTTMTLAPDRRGARLLRAGHPGMLVHRGDAVDWVEVPGGAALGLLPDPVDRPVHEMTLAPGTGLMLFTDGLFEGYAGVGDDRLNEEGLLALARAAADLGPADFVDGLIAGAEALAEERGGLSDDVAAVYLRWSDRETEGPR</sequence>
<dbReference type="Pfam" id="PF07228">
    <property type="entry name" value="SpoIIE"/>
    <property type="match status" value="1"/>
</dbReference>
<evidence type="ECO:0000256" key="2">
    <source>
        <dbReference type="PROSITE-ProRule" id="PRU00169"/>
    </source>
</evidence>
<keyword evidence="5" id="KW-1185">Reference proteome</keyword>
<dbReference type="SUPFAM" id="SSF52172">
    <property type="entry name" value="CheY-like"/>
    <property type="match status" value="1"/>
</dbReference>
<dbReference type="InterPro" id="IPR036457">
    <property type="entry name" value="PPM-type-like_dom_sf"/>
</dbReference>
<organism evidence="4 5">
    <name type="scientific">Nocardia transvalensis</name>
    <dbReference type="NCBI Taxonomy" id="37333"/>
    <lineage>
        <taxon>Bacteria</taxon>
        <taxon>Bacillati</taxon>
        <taxon>Actinomycetota</taxon>
        <taxon>Actinomycetes</taxon>
        <taxon>Mycobacteriales</taxon>
        <taxon>Nocardiaceae</taxon>
        <taxon>Nocardia</taxon>
    </lineage>
</organism>